<sequence>MLSYKVKKQTRPTLSNNIFDFDWSQAEEGKINNHLWPSNNYEPETIFYFLYDEENLWGLLLTRGEHELDPRAEVEEFKGAVHNDSCLEFFMSFEPDNNYYLNLETNRNAAIHFGIGENRDERVLPDKEELNGLNLYAFNSRENKIKGVNFAYEWGVGFCLPAKMLFELWHKYANASESLDSTFYPGQVIKANLYKCGDMTAEPHYMAWNEIDTENPDFHRPEYFADFIFE</sequence>
<protein>
    <recommendedName>
        <fullName evidence="1">Carbohydrate-binding domain-containing protein</fullName>
    </recommendedName>
</protein>
<dbReference type="OrthoDB" id="9801646at2"/>
<proteinExistence type="predicted"/>
<feature type="domain" description="Carbohydrate-binding" evidence="1">
    <location>
        <begin position="24"/>
        <end position="227"/>
    </location>
</feature>
<name>A0A2S0KM40_9FIRM</name>
<gene>
    <name evidence="2" type="ORF">C5Q98_02135</name>
</gene>
<dbReference type="AlphaFoldDB" id="A0A2S0KM40"/>
<dbReference type="RefSeq" id="WP_106012089.1">
    <property type="nucleotide sequence ID" value="NZ_CP027226.1"/>
</dbReference>
<dbReference type="KEGG" id="fsa:C5Q98_02135"/>
<organism evidence="2 3">
    <name type="scientific">Fastidiosipila sanguinis</name>
    <dbReference type="NCBI Taxonomy" id="236753"/>
    <lineage>
        <taxon>Bacteria</taxon>
        <taxon>Bacillati</taxon>
        <taxon>Bacillota</taxon>
        <taxon>Clostridia</taxon>
        <taxon>Eubacteriales</taxon>
        <taxon>Oscillospiraceae</taxon>
        <taxon>Fastidiosipila</taxon>
    </lineage>
</organism>
<dbReference type="GO" id="GO:0030246">
    <property type="term" value="F:carbohydrate binding"/>
    <property type="evidence" value="ECO:0007669"/>
    <property type="project" value="InterPro"/>
</dbReference>
<dbReference type="Proteomes" id="UP000237947">
    <property type="component" value="Chromosome"/>
</dbReference>
<evidence type="ECO:0000313" key="3">
    <source>
        <dbReference type="Proteomes" id="UP000237947"/>
    </source>
</evidence>
<accession>A0A2S0KM40</accession>
<dbReference type="GO" id="GO:0016052">
    <property type="term" value="P:carbohydrate catabolic process"/>
    <property type="evidence" value="ECO:0007669"/>
    <property type="project" value="InterPro"/>
</dbReference>
<keyword evidence="3" id="KW-1185">Reference proteome</keyword>
<reference evidence="3" key="1">
    <citation type="submission" date="2018-02" db="EMBL/GenBank/DDBJ databases">
        <authorList>
            <person name="Holder M.E."/>
            <person name="Ajami N.J."/>
            <person name="Petrosino J.F."/>
        </authorList>
    </citation>
    <scope>NUCLEOTIDE SEQUENCE [LARGE SCALE GENOMIC DNA]</scope>
    <source>
        <strain evidence="3">CCUG 47711</strain>
    </source>
</reference>
<dbReference type="SUPFAM" id="SSF49344">
    <property type="entry name" value="CBD9-like"/>
    <property type="match status" value="1"/>
</dbReference>
<dbReference type="InterPro" id="IPR010502">
    <property type="entry name" value="Carb-bd_dom_fam9"/>
</dbReference>
<evidence type="ECO:0000313" key="2">
    <source>
        <dbReference type="EMBL" id="AVM42103.1"/>
    </source>
</evidence>
<dbReference type="GO" id="GO:0004553">
    <property type="term" value="F:hydrolase activity, hydrolyzing O-glycosyl compounds"/>
    <property type="evidence" value="ECO:0007669"/>
    <property type="project" value="InterPro"/>
</dbReference>
<evidence type="ECO:0000259" key="1">
    <source>
        <dbReference type="Pfam" id="PF16011"/>
    </source>
</evidence>
<dbReference type="CDD" id="cd09620">
    <property type="entry name" value="CBM9_like_3"/>
    <property type="match status" value="1"/>
</dbReference>
<dbReference type="EMBL" id="CP027226">
    <property type="protein sequence ID" value="AVM42103.1"/>
    <property type="molecule type" value="Genomic_DNA"/>
</dbReference>
<dbReference type="Pfam" id="PF16011">
    <property type="entry name" value="CBM9_2"/>
    <property type="match status" value="1"/>
</dbReference>
<dbReference type="Gene3D" id="2.60.40.1190">
    <property type="match status" value="1"/>
</dbReference>